<evidence type="ECO:0000313" key="5">
    <source>
        <dbReference type="Proteomes" id="UP000192790"/>
    </source>
</evidence>
<accession>A0A1W1ZFE7</accession>
<dbReference type="PANTHER" id="PTHR43673:SF10">
    <property type="entry name" value="NADH DEHYDROGENASE_NAD(P)H NITROREDUCTASE XCC3605-RELATED"/>
    <property type="match status" value="1"/>
</dbReference>
<sequence length="219" mass="24367">METKDAILSRKSIRGYLAKPVPREVVRQILETALRAPSAENMQPWHIAAVTGAPLEGIRRDNVENVLSGAPAAKHPELPEAYQRRRVELAIELFGLMDIQREDKAKRKEWLLRGFRFFDAPVAIILSVSKSLRGETWPIHDIGALSQTICLAAEDLGLGTCIEAQGVLYTDVIRKHTGLPEDREPVIGIALGYPDPAFPANRLKSRRAEVDEVTVWAGF</sequence>
<evidence type="ECO:0000313" key="4">
    <source>
        <dbReference type="EMBL" id="SMC47210.1"/>
    </source>
</evidence>
<comment type="similarity">
    <text evidence="1">Belongs to the nitroreductase family.</text>
</comment>
<feature type="domain" description="Nitroreductase" evidence="3">
    <location>
        <begin position="7"/>
        <end position="193"/>
    </location>
</feature>
<dbReference type="Gene3D" id="3.40.109.10">
    <property type="entry name" value="NADH Oxidase"/>
    <property type="match status" value="1"/>
</dbReference>
<dbReference type="OrthoDB" id="9812105at2"/>
<dbReference type="GO" id="GO:0016491">
    <property type="term" value="F:oxidoreductase activity"/>
    <property type="evidence" value="ECO:0007669"/>
    <property type="project" value="UniProtKB-KW"/>
</dbReference>
<protein>
    <submittedName>
        <fullName evidence="4">Nitroreductase</fullName>
    </submittedName>
</protein>
<keyword evidence="5" id="KW-1185">Reference proteome</keyword>
<evidence type="ECO:0000259" key="3">
    <source>
        <dbReference type="Pfam" id="PF00881"/>
    </source>
</evidence>
<dbReference type="Pfam" id="PF00881">
    <property type="entry name" value="Nitroreductase"/>
    <property type="match status" value="1"/>
</dbReference>
<reference evidence="4 5" key="1">
    <citation type="submission" date="2017-04" db="EMBL/GenBank/DDBJ databases">
        <authorList>
            <person name="Afonso C.L."/>
            <person name="Miller P.J."/>
            <person name="Scott M.A."/>
            <person name="Spackman E."/>
            <person name="Goraichik I."/>
            <person name="Dimitrov K.M."/>
            <person name="Suarez D.L."/>
            <person name="Swayne D.E."/>
        </authorList>
    </citation>
    <scope>NUCLEOTIDE SEQUENCE [LARGE SCALE GENOMIC DNA]</scope>
    <source>
        <strain evidence="4 5">DSM 12816</strain>
    </source>
</reference>
<name>A0A1W1ZFE7_9FIRM</name>
<dbReference type="STRING" id="1122930.SAMN02745168_1038"/>
<dbReference type="RefSeq" id="WP_084233676.1">
    <property type="nucleotide sequence ID" value="NZ_FWXW01000002.1"/>
</dbReference>
<dbReference type="AlphaFoldDB" id="A0A1W1ZFE7"/>
<gene>
    <name evidence="4" type="ORF">SAMN02745168_1038</name>
</gene>
<evidence type="ECO:0000256" key="2">
    <source>
        <dbReference type="ARBA" id="ARBA00023002"/>
    </source>
</evidence>
<keyword evidence="2" id="KW-0560">Oxidoreductase</keyword>
<dbReference type="EMBL" id="FWXW01000002">
    <property type="protein sequence ID" value="SMC47210.1"/>
    <property type="molecule type" value="Genomic_DNA"/>
</dbReference>
<dbReference type="InterPro" id="IPR000415">
    <property type="entry name" value="Nitroreductase-like"/>
</dbReference>
<proteinExistence type="inferred from homology"/>
<evidence type="ECO:0000256" key="1">
    <source>
        <dbReference type="ARBA" id="ARBA00007118"/>
    </source>
</evidence>
<dbReference type="Proteomes" id="UP000192790">
    <property type="component" value="Unassembled WGS sequence"/>
</dbReference>
<dbReference type="PANTHER" id="PTHR43673">
    <property type="entry name" value="NAD(P)H NITROREDUCTASE YDGI-RELATED"/>
    <property type="match status" value="1"/>
</dbReference>
<dbReference type="SUPFAM" id="SSF55469">
    <property type="entry name" value="FMN-dependent nitroreductase-like"/>
    <property type="match status" value="1"/>
</dbReference>
<dbReference type="CDD" id="cd02136">
    <property type="entry name" value="PnbA_NfnB-like"/>
    <property type="match status" value="1"/>
</dbReference>
<organism evidence="4 5">
    <name type="scientific">Papillibacter cinnamivorans DSM 12816</name>
    <dbReference type="NCBI Taxonomy" id="1122930"/>
    <lineage>
        <taxon>Bacteria</taxon>
        <taxon>Bacillati</taxon>
        <taxon>Bacillota</taxon>
        <taxon>Clostridia</taxon>
        <taxon>Eubacteriales</taxon>
        <taxon>Oscillospiraceae</taxon>
        <taxon>Papillibacter</taxon>
    </lineage>
</organism>
<dbReference type="InterPro" id="IPR029479">
    <property type="entry name" value="Nitroreductase"/>
</dbReference>